<evidence type="ECO:0000256" key="2">
    <source>
        <dbReference type="ARBA" id="ARBA00022692"/>
    </source>
</evidence>
<protein>
    <recommendedName>
        <fullName evidence="8">ABC transmembrane type-1 domain-containing protein</fullName>
    </recommendedName>
</protein>
<feature type="transmembrane region" description="Helical" evidence="7">
    <location>
        <begin position="34"/>
        <end position="51"/>
    </location>
</feature>
<evidence type="ECO:0000256" key="5">
    <source>
        <dbReference type="ARBA" id="ARBA00022989"/>
    </source>
</evidence>
<evidence type="ECO:0000256" key="4">
    <source>
        <dbReference type="ARBA" id="ARBA00022840"/>
    </source>
</evidence>
<dbReference type="GO" id="GO:0140359">
    <property type="term" value="F:ABC-type transporter activity"/>
    <property type="evidence" value="ECO:0007669"/>
    <property type="project" value="InterPro"/>
</dbReference>
<proteinExistence type="predicted"/>
<evidence type="ECO:0000256" key="7">
    <source>
        <dbReference type="SAM" id="Phobius"/>
    </source>
</evidence>
<dbReference type="AlphaFoldDB" id="A0AAV5VR80"/>
<feature type="transmembrane region" description="Helical" evidence="7">
    <location>
        <begin position="12"/>
        <end position="28"/>
    </location>
</feature>
<keyword evidence="5 7" id="KW-1133">Transmembrane helix</keyword>
<keyword evidence="3" id="KW-0547">Nucleotide-binding</keyword>
<dbReference type="Pfam" id="PF00664">
    <property type="entry name" value="ABC_membrane"/>
    <property type="match status" value="1"/>
</dbReference>
<evidence type="ECO:0000259" key="8">
    <source>
        <dbReference type="PROSITE" id="PS50929"/>
    </source>
</evidence>
<keyword evidence="10" id="KW-1185">Reference proteome</keyword>
<gene>
    <name evidence="9" type="ORF">PFISCL1PPCAC_13238</name>
</gene>
<dbReference type="GO" id="GO:0016020">
    <property type="term" value="C:membrane"/>
    <property type="evidence" value="ECO:0007669"/>
    <property type="project" value="InterPro"/>
</dbReference>
<keyword evidence="4" id="KW-0067">ATP-binding</keyword>
<dbReference type="InterPro" id="IPR011527">
    <property type="entry name" value="ABC1_TM_dom"/>
</dbReference>
<name>A0AAV5VR80_9BILA</name>
<feature type="non-terminal residue" evidence="9">
    <location>
        <position position="229"/>
    </location>
</feature>
<keyword evidence="6 7" id="KW-0472">Membrane</keyword>
<dbReference type="PANTHER" id="PTHR24223:SF434">
    <property type="entry name" value="MULTIDRUG RESISTANCE PROTEIN MRP-7"/>
    <property type="match status" value="1"/>
</dbReference>
<dbReference type="Gene3D" id="1.20.1560.10">
    <property type="entry name" value="ABC transporter type 1, transmembrane domain"/>
    <property type="match status" value="1"/>
</dbReference>
<keyword evidence="2 7" id="KW-0812">Transmembrane</keyword>
<feature type="non-terminal residue" evidence="9">
    <location>
        <position position="1"/>
    </location>
</feature>
<evidence type="ECO:0000313" key="9">
    <source>
        <dbReference type="EMBL" id="GMT21941.1"/>
    </source>
</evidence>
<evidence type="ECO:0000256" key="1">
    <source>
        <dbReference type="ARBA" id="ARBA00022448"/>
    </source>
</evidence>
<evidence type="ECO:0000256" key="6">
    <source>
        <dbReference type="ARBA" id="ARBA00023136"/>
    </source>
</evidence>
<dbReference type="SUPFAM" id="SSF90123">
    <property type="entry name" value="ABC transporter transmembrane region"/>
    <property type="match status" value="1"/>
</dbReference>
<dbReference type="PANTHER" id="PTHR24223">
    <property type="entry name" value="ATP-BINDING CASSETTE SUB-FAMILY C"/>
    <property type="match status" value="1"/>
</dbReference>
<accession>A0AAV5VR80</accession>
<feature type="domain" description="ABC transmembrane type-1" evidence="8">
    <location>
        <begin position="1"/>
        <end position="172"/>
    </location>
</feature>
<comment type="caution">
    <text evidence="9">The sequence shown here is derived from an EMBL/GenBank/DDBJ whole genome shotgun (WGS) entry which is preliminary data.</text>
</comment>
<organism evidence="9 10">
    <name type="scientific">Pristionchus fissidentatus</name>
    <dbReference type="NCBI Taxonomy" id="1538716"/>
    <lineage>
        <taxon>Eukaryota</taxon>
        <taxon>Metazoa</taxon>
        <taxon>Ecdysozoa</taxon>
        <taxon>Nematoda</taxon>
        <taxon>Chromadorea</taxon>
        <taxon>Rhabditida</taxon>
        <taxon>Rhabditina</taxon>
        <taxon>Diplogasteromorpha</taxon>
        <taxon>Diplogasteroidea</taxon>
        <taxon>Neodiplogasteridae</taxon>
        <taxon>Pristionchus</taxon>
    </lineage>
</organism>
<reference evidence="9" key="1">
    <citation type="submission" date="2023-10" db="EMBL/GenBank/DDBJ databases">
        <title>Genome assembly of Pristionchus species.</title>
        <authorList>
            <person name="Yoshida K."/>
            <person name="Sommer R.J."/>
        </authorList>
    </citation>
    <scope>NUCLEOTIDE SEQUENCE</scope>
    <source>
        <strain evidence="9">RS5133</strain>
    </source>
</reference>
<evidence type="ECO:0000256" key="3">
    <source>
        <dbReference type="ARBA" id="ARBA00022741"/>
    </source>
</evidence>
<dbReference type="PROSITE" id="PS50929">
    <property type="entry name" value="ABC_TM1F"/>
    <property type="match status" value="1"/>
</dbReference>
<evidence type="ECO:0000313" key="10">
    <source>
        <dbReference type="Proteomes" id="UP001432322"/>
    </source>
</evidence>
<sequence>ITPQIQQFWSCPYQIIFALIYLFFTIGYSASPGVLIMILFVPINIVGSIISKKWQMRQMKLKDERTKMVNEVLNGIKVIKLYAWEVPMEQHIAAIRDRELNLIKKSQIVKNLIDTFNTASPFLVAAASFGTFILSSDQNQLTPQVAFVSLTIFNQLRSPMTMVAMLINMLVQAVVSNRRLKSFFVSEELNDNNVTRNANPDSALHSVEFRHVDAAWDEHDSSKPTLRDI</sequence>
<dbReference type="Proteomes" id="UP001432322">
    <property type="component" value="Unassembled WGS sequence"/>
</dbReference>
<dbReference type="GO" id="GO:0005524">
    <property type="term" value="F:ATP binding"/>
    <property type="evidence" value="ECO:0007669"/>
    <property type="project" value="UniProtKB-KW"/>
</dbReference>
<dbReference type="EMBL" id="BTSY01000004">
    <property type="protein sequence ID" value="GMT21941.1"/>
    <property type="molecule type" value="Genomic_DNA"/>
</dbReference>
<dbReference type="InterPro" id="IPR050173">
    <property type="entry name" value="ABC_transporter_C-like"/>
</dbReference>
<keyword evidence="1" id="KW-0813">Transport</keyword>
<dbReference type="InterPro" id="IPR036640">
    <property type="entry name" value="ABC1_TM_sf"/>
</dbReference>